<evidence type="ECO:0000313" key="2">
    <source>
        <dbReference type="EMBL" id="SSW70106.1"/>
    </source>
</evidence>
<accession>A0A446CQ51</accession>
<evidence type="ECO:0000256" key="1">
    <source>
        <dbReference type="ARBA" id="ARBA00006987"/>
    </source>
</evidence>
<protein>
    <recommendedName>
        <fullName evidence="4">Tripartite tricarboxylate transporter family receptor</fullName>
    </recommendedName>
</protein>
<gene>
    <name evidence="2" type="ORF">AVE30378_03841</name>
</gene>
<dbReference type="PANTHER" id="PTHR42928">
    <property type="entry name" value="TRICARBOXYLATE-BINDING PROTEIN"/>
    <property type="match status" value="1"/>
</dbReference>
<dbReference type="PIRSF" id="PIRSF017082">
    <property type="entry name" value="YflP"/>
    <property type="match status" value="1"/>
</dbReference>
<organism evidence="2 3">
    <name type="scientific">Achromobacter veterisilvae</name>
    <dbReference type="NCBI Taxonomy" id="2069367"/>
    <lineage>
        <taxon>Bacteria</taxon>
        <taxon>Pseudomonadati</taxon>
        <taxon>Pseudomonadota</taxon>
        <taxon>Betaproteobacteria</taxon>
        <taxon>Burkholderiales</taxon>
        <taxon>Alcaligenaceae</taxon>
        <taxon>Achromobacter</taxon>
    </lineage>
</organism>
<proteinExistence type="inferred from homology"/>
<dbReference type="Proteomes" id="UP000289465">
    <property type="component" value="Unassembled WGS sequence"/>
</dbReference>
<reference evidence="2 3" key="1">
    <citation type="submission" date="2018-07" db="EMBL/GenBank/DDBJ databases">
        <authorList>
            <person name="Peeters C."/>
        </authorList>
    </citation>
    <scope>NUCLEOTIDE SEQUENCE [LARGE SCALE GENOMIC DNA]</scope>
    <source>
        <strain evidence="2 3">LMG 30378</strain>
    </source>
</reference>
<dbReference type="InterPro" id="IPR005064">
    <property type="entry name" value="BUG"/>
</dbReference>
<dbReference type="InterPro" id="IPR042100">
    <property type="entry name" value="Bug_dom1"/>
</dbReference>
<dbReference type="Gene3D" id="3.40.190.150">
    <property type="entry name" value="Bordetella uptake gene, domain 1"/>
    <property type="match status" value="1"/>
</dbReference>
<sequence length="335" mass="35043">MATRFIQHSGAWRTTTIGVLALLAGGLAWGPEPAAAADYPDHPLSLVVPYAPGGGVDTVGRIVAQGLGGQLGQSVVVENKPGAGSNIGSDFVAKAAPDGYTLLLASPATAVNVSLYKRLPFDPARDLRPITLVGKVPSVMIINNDLPAKTLRDFVALARKQPGMLNFGSGGNGTSEHLAGEMFKSMAGIDIVHVPYRGGAAVMGDLISGRISAIIINQITALPLIQAGKVRALAVADEQRSAALPDVPTFAEQGYPDYRVSVWWGVMTGSRVPAERVAKLDAGIRASLQTPAAQENFAKMGVQVLGSGPKEFGAFLVDETSRWSKIVKTSVEPIE</sequence>
<comment type="similarity">
    <text evidence="1">Belongs to the UPF0065 (bug) family.</text>
</comment>
<evidence type="ECO:0000313" key="3">
    <source>
        <dbReference type="Proteomes" id="UP000289465"/>
    </source>
</evidence>
<dbReference type="RefSeq" id="WP_129242491.1">
    <property type="nucleotide sequence ID" value="NZ_UFQC01000021.1"/>
</dbReference>
<dbReference type="EMBL" id="UFQC01000021">
    <property type="protein sequence ID" value="SSW70106.1"/>
    <property type="molecule type" value="Genomic_DNA"/>
</dbReference>
<dbReference type="Pfam" id="PF03401">
    <property type="entry name" value="TctC"/>
    <property type="match status" value="1"/>
</dbReference>
<dbReference type="PANTHER" id="PTHR42928:SF5">
    <property type="entry name" value="BLR1237 PROTEIN"/>
    <property type="match status" value="1"/>
</dbReference>
<dbReference type="CDD" id="cd13578">
    <property type="entry name" value="PBP2_Bug27"/>
    <property type="match status" value="1"/>
</dbReference>
<dbReference type="SUPFAM" id="SSF53850">
    <property type="entry name" value="Periplasmic binding protein-like II"/>
    <property type="match status" value="1"/>
</dbReference>
<name>A0A446CQ51_9BURK</name>
<dbReference type="AlphaFoldDB" id="A0A446CQ51"/>
<evidence type="ECO:0008006" key="4">
    <source>
        <dbReference type="Google" id="ProtNLM"/>
    </source>
</evidence>
<dbReference type="Gene3D" id="3.40.190.10">
    <property type="entry name" value="Periplasmic binding protein-like II"/>
    <property type="match status" value="1"/>
</dbReference>
<dbReference type="OrthoDB" id="8678477at2"/>